<dbReference type="Proteomes" id="UP000887578">
    <property type="component" value="Unplaced"/>
</dbReference>
<dbReference type="AlphaFoldDB" id="A0A914QYC5"/>
<evidence type="ECO:0000313" key="2">
    <source>
        <dbReference type="Proteomes" id="UP000887578"/>
    </source>
</evidence>
<organism evidence="2 3">
    <name type="scientific">Panagrolaimus davidi</name>
    <dbReference type="NCBI Taxonomy" id="227884"/>
    <lineage>
        <taxon>Eukaryota</taxon>
        <taxon>Metazoa</taxon>
        <taxon>Ecdysozoa</taxon>
        <taxon>Nematoda</taxon>
        <taxon>Chromadorea</taxon>
        <taxon>Rhabditida</taxon>
        <taxon>Tylenchina</taxon>
        <taxon>Panagrolaimomorpha</taxon>
        <taxon>Panagrolaimoidea</taxon>
        <taxon>Panagrolaimidae</taxon>
        <taxon>Panagrolaimus</taxon>
    </lineage>
</organism>
<reference evidence="3" key="1">
    <citation type="submission" date="2022-11" db="UniProtKB">
        <authorList>
            <consortium name="WormBaseParasite"/>
        </authorList>
    </citation>
    <scope>IDENTIFICATION</scope>
</reference>
<keyword evidence="1" id="KW-0732">Signal</keyword>
<keyword evidence="2" id="KW-1185">Reference proteome</keyword>
<accession>A0A914QYC5</accession>
<dbReference type="WBParaSite" id="PDA_v2.g4069.t1">
    <property type="protein sequence ID" value="PDA_v2.g4069.t1"/>
    <property type="gene ID" value="PDA_v2.g4069"/>
</dbReference>
<proteinExistence type="predicted"/>
<sequence length="132" mass="14737">MKNIVQLLSVFALPTFISALKCSVGGKCYGLADGDETKPNYSTKNCEDACVYFKCLVTDPAIFQVVVMEGAGCYEDFVNVCKWIPTKFKDEIEANLDNYSIVNETFIFQSCITTDNCATVSKMEDTVWNFCL</sequence>
<evidence type="ECO:0000256" key="1">
    <source>
        <dbReference type="SAM" id="SignalP"/>
    </source>
</evidence>
<protein>
    <submittedName>
        <fullName evidence="3">Uncharacterized protein</fullName>
    </submittedName>
</protein>
<feature type="signal peptide" evidence="1">
    <location>
        <begin position="1"/>
        <end position="19"/>
    </location>
</feature>
<feature type="chain" id="PRO_5038082006" evidence="1">
    <location>
        <begin position="20"/>
        <end position="132"/>
    </location>
</feature>
<evidence type="ECO:0000313" key="3">
    <source>
        <dbReference type="WBParaSite" id="PDA_v2.g4069.t1"/>
    </source>
</evidence>
<name>A0A914QYC5_9BILA</name>